<reference evidence="1 2" key="1">
    <citation type="submission" date="2019-02" db="EMBL/GenBank/DDBJ databases">
        <title>Deep-cultivation of Planctomycetes and their phenomic and genomic characterization uncovers novel biology.</title>
        <authorList>
            <person name="Wiegand S."/>
            <person name="Jogler M."/>
            <person name="Boedeker C."/>
            <person name="Pinto D."/>
            <person name="Vollmers J."/>
            <person name="Rivas-Marin E."/>
            <person name="Kohn T."/>
            <person name="Peeters S.H."/>
            <person name="Heuer A."/>
            <person name="Rast P."/>
            <person name="Oberbeckmann S."/>
            <person name="Bunk B."/>
            <person name="Jeske O."/>
            <person name="Meyerdierks A."/>
            <person name="Storesund J.E."/>
            <person name="Kallscheuer N."/>
            <person name="Luecker S."/>
            <person name="Lage O.M."/>
            <person name="Pohl T."/>
            <person name="Merkel B.J."/>
            <person name="Hornburger P."/>
            <person name="Mueller R.-W."/>
            <person name="Bruemmer F."/>
            <person name="Labrenz M."/>
            <person name="Spormann A.M."/>
            <person name="Op den Camp H."/>
            <person name="Overmann J."/>
            <person name="Amann R."/>
            <person name="Jetten M.S.M."/>
            <person name="Mascher T."/>
            <person name="Medema M.H."/>
            <person name="Devos D.P."/>
            <person name="Kaster A.-K."/>
            <person name="Ovreas L."/>
            <person name="Rohde M."/>
            <person name="Galperin M.Y."/>
            <person name="Jogler C."/>
        </authorList>
    </citation>
    <scope>NUCLEOTIDE SEQUENCE [LARGE SCALE GENOMIC DNA]</scope>
    <source>
        <strain evidence="1 2">I41</strain>
    </source>
</reference>
<dbReference type="RefSeq" id="WP_145435651.1">
    <property type="nucleotide sequence ID" value="NZ_CP036339.1"/>
</dbReference>
<dbReference type="AlphaFoldDB" id="A0A517U5N9"/>
<sequence>MISVRPKIAELVYQLYGRSLHPELFDLQQSRTVERGAYKATVQITSAGHIVAWQYRGLTLTEVAAGAHHPLPQRRRLMSYRLKGERTDRIEIRPGLTYEMNFSLEPADHEKFAAYQRELTLAGTRQGMLQRFEPSGRFETGALSYVNIESRDKSLCVQAFHTFPDDSAVLKIQSWYRLGG</sequence>
<evidence type="ECO:0008006" key="3">
    <source>
        <dbReference type="Google" id="ProtNLM"/>
    </source>
</evidence>
<evidence type="ECO:0000313" key="1">
    <source>
        <dbReference type="EMBL" id="QDT75880.1"/>
    </source>
</evidence>
<dbReference type="OrthoDB" id="263569at2"/>
<keyword evidence="2" id="KW-1185">Reference proteome</keyword>
<dbReference type="Pfam" id="PF10936">
    <property type="entry name" value="DUF2617"/>
    <property type="match status" value="1"/>
</dbReference>
<dbReference type="Proteomes" id="UP000317909">
    <property type="component" value="Chromosome"/>
</dbReference>
<gene>
    <name evidence="1" type="ORF">I41_51240</name>
</gene>
<evidence type="ECO:0000313" key="2">
    <source>
        <dbReference type="Proteomes" id="UP000317909"/>
    </source>
</evidence>
<dbReference type="KEGG" id="llh:I41_51240"/>
<accession>A0A517U5N9</accession>
<name>A0A517U5N9_9BACT</name>
<dbReference type="EMBL" id="CP036339">
    <property type="protein sequence ID" value="QDT75880.1"/>
    <property type="molecule type" value="Genomic_DNA"/>
</dbReference>
<protein>
    <recommendedName>
        <fullName evidence="3">DUF2617 domain-containing protein</fullName>
    </recommendedName>
</protein>
<proteinExistence type="predicted"/>
<dbReference type="InterPro" id="IPR024486">
    <property type="entry name" value="DUF2617"/>
</dbReference>
<organism evidence="1 2">
    <name type="scientific">Lacipirellula limnantheis</name>
    <dbReference type="NCBI Taxonomy" id="2528024"/>
    <lineage>
        <taxon>Bacteria</taxon>
        <taxon>Pseudomonadati</taxon>
        <taxon>Planctomycetota</taxon>
        <taxon>Planctomycetia</taxon>
        <taxon>Pirellulales</taxon>
        <taxon>Lacipirellulaceae</taxon>
        <taxon>Lacipirellula</taxon>
    </lineage>
</organism>